<reference evidence="8" key="1">
    <citation type="journal article" date="2019" name="Int. J. Syst. Evol. Microbiol.">
        <title>The Global Catalogue of Microorganisms (GCM) 10K type strain sequencing project: providing services to taxonomists for standard genome sequencing and annotation.</title>
        <authorList>
            <consortium name="The Broad Institute Genomics Platform"/>
            <consortium name="The Broad Institute Genome Sequencing Center for Infectious Disease"/>
            <person name="Wu L."/>
            <person name="Ma J."/>
        </authorList>
    </citation>
    <scope>NUCLEOTIDE SEQUENCE [LARGE SCALE GENOMIC DNA]</scope>
    <source>
        <strain evidence="8">JCM 15614</strain>
    </source>
</reference>
<keyword evidence="8" id="KW-1185">Reference proteome</keyword>
<comment type="caution">
    <text evidence="7">The sequence shown here is derived from an EMBL/GenBank/DDBJ whole genome shotgun (WGS) entry which is preliminary data.</text>
</comment>
<dbReference type="InterPro" id="IPR010445">
    <property type="entry name" value="LapA_dom"/>
</dbReference>
<sequence>MIWVTVCVGALLAVALIVFMVQNTQTVEVTFLGMTGSTSLALMLLIAAVGGVLVTLILGSARIIQLRHQAHKRR</sequence>
<name>A0ABP6PGR6_9ACTN</name>
<feature type="transmembrane region" description="Helical" evidence="5">
    <location>
        <begin position="42"/>
        <end position="64"/>
    </location>
</feature>
<evidence type="ECO:0000256" key="3">
    <source>
        <dbReference type="ARBA" id="ARBA00022989"/>
    </source>
</evidence>
<evidence type="ECO:0000313" key="7">
    <source>
        <dbReference type="EMBL" id="GAA3178642.1"/>
    </source>
</evidence>
<dbReference type="Pfam" id="PF06305">
    <property type="entry name" value="LapA_dom"/>
    <property type="match status" value="1"/>
</dbReference>
<keyword evidence="3 5" id="KW-1133">Transmembrane helix</keyword>
<accession>A0ABP6PGR6</accession>
<keyword evidence="1" id="KW-1003">Cell membrane</keyword>
<dbReference type="Proteomes" id="UP001499924">
    <property type="component" value="Unassembled WGS sequence"/>
</dbReference>
<evidence type="ECO:0000256" key="2">
    <source>
        <dbReference type="ARBA" id="ARBA00022692"/>
    </source>
</evidence>
<evidence type="ECO:0000256" key="1">
    <source>
        <dbReference type="ARBA" id="ARBA00022475"/>
    </source>
</evidence>
<evidence type="ECO:0000313" key="8">
    <source>
        <dbReference type="Proteomes" id="UP001499924"/>
    </source>
</evidence>
<gene>
    <name evidence="7" type="ORF">GCM10010531_35660</name>
</gene>
<feature type="domain" description="Lipopolysaccharide assembly protein A" evidence="6">
    <location>
        <begin position="22"/>
        <end position="72"/>
    </location>
</feature>
<organism evidence="7 8">
    <name type="scientific">Blastococcus jejuensis</name>
    <dbReference type="NCBI Taxonomy" id="351224"/>
    <lineage>
        <taxon>Bacteria</taxon>
        <taxon>Bacillati</taxon>
        <taxon>Actinomycetota</taxon>
        <taxon>Actinomycetes</taxon>
        <taxon>Geodermatophilales</taxon>
        <taxon>Geodermatophilaceae</taxon>
        <taxon>Blastococcus</taxon>
    </lineage>
</organism>
<dbReference type="EMBL" id="BAAAVV010000010">
    <property type="protein sequence ID" value="GAA3178642.1"/>
    <property type="molecule type" value="Genomic_DNA"/>
</dbReference>
<evidence type="ECO:0000259" key="6">
    <source>
        <dbReference type="Pfam" id="PF06305"/>
    </source>
</evidence>
<keyword evidence="4 5" id="KW-0472">Membrane</keyword>
<evidence type="ECO:0000256" key="5">
    <source>
        <dbReference type="SAM" id="Phobius"/>
    </source>
</evidence>
<evidence type="ECO:0000256" key="4">
    <source>
        <dbReference type="ARBA" id="ARBA00023136"/>
    </source>
</evidence>
<protein>
    <recommendedName>
        <fullName evidence="6">Lipopolysaccharide assembly protein A domain-containing protein</fullName>
    </recommendedName>
</protein>
<keyword evidence="2 5" id="KW-0812">Transmembrane</keyword>
<proteinExistence type="predicted"/>